<organism evidence="2 3">
    <name type="scientific">Periplaneta americana</name>
    <name type="common">American cockroach</name>
    <name type="synonym">Blatta americana</name>
    <dbReference type="NCBI Taxonomy" id="6978"/>
    <lineage>
        <taxon>Eukaryota</taxon>
        <taxon>Metazoa</taxon>
        <taxon>Ecdysozoa</taxon>
        <taxon>Arthropoda</taxon>
        <taxon>Hexapoda</taxon>
        <taxon>Insecta</taxon>
        <taxon>Pterygota</taxon>
        <taxon>Neoptera</taxon>
        <taxon>Polyneoptera</taxon>
        <taxon>Dictyoptera</taxon>
        <taxon>Blattodea</taxon>
        <taxon>Blattoidea</taxon>
        <taxon>Blattidae</taxon>
        <taxon>Blattinae</taxon>
        <taxon>Periplaneta</taxon>
    </lineage>
</organism>
<evidence type="ECO:0000256" key="1">
    <source>
        <dbReference type="SAM" id="MobiDB-lite"/>
    </source>
</evidence>
<evidence type="ECO:0000313" key="2">
    <source>
        <dbReference type="EMBL" id="KAJ4443822.1"/>
    </source>
</evidence>
<feature type="compositionally biased region" description="Acidic residues" evidence="1">
    <location>
        <begin position="7"/>
        <end position="20"/>
    </location>
</feature>
<reference evidence="2 3" key="1">
    <citation type="journal article" date="2022" name="Allergy">
        <title>Genome assembly and annotation of Periplaneta americana reveal a comprehensive cockroach allergen profile.</title>
        <authorList>
            <person name="Wang L."/>
            <person name="Xiong Q."/>
            <person name="Saelim N."/>
            <person name="Wang L."/>
            <person name="Nong W."/>
            <person name="Wan A.T."/>
            <person name="Shi M."/>
            <person name="Liu X."/>
            <person name="Cao Q."/>
            <person name="Hui J.H.L."/>
            <person name="Sookrung N."/>
            <person name="Leung T.F."/>
            <person name="Tungtrongchitr A."/>
            <person name="Tsui S.K.W."/>
        </authorList>
    </citation>
    <scope>NUCLEOTIDE SEQUENCE [LARGE SCALE GENOMIC DNA]</scope>
    <source>
        <strain evidence="2">PWHHKU_190912</strain>
    </source>
</reference>
<keyword evidence="3" id="KW-1185">Reference proteome</keyword>
<dbReference type="EMBL" id="JAJSOF020000013">
    <property type="protein sequence ID" value="KAJ4443822.1"/>
    <property type="molecule type" value="Genomic_DNA"/>
</dbReference>
<protein>
    <submittedName>
        <fullName evidence="2">Uncharacterized protein</fullName>
    </submittedName>
</protein>
<proteinExistence type="predicted"/>
<comment type="caution">
    <text evidence="2">The sequence shown here is derived from an EMBL/GenBank/DDBJ whole genome shotgun (WGS) entry which is preliminary data.</text>
</comment>
<gene>
    <name evidence="2" type="ORF">ANN_05608</name>
</gene>
<dbReference type="Proteomes" id="UP001148838">
    <property type="component" value="Unassembled WGS sequence"/>
</dbReference>
<sequence length="347" mass="38443">MLKQEEEEKEDDDDDDEDDGGGGGNEMVVVVTVMVVEVSDGDSDGDGGGGVGEFKCSSKSPSISELWSVHTVFIFSSDEFTMQEALSVKKGEVMLNSHGPHLCDYFAAFVWLCCWRNRPHTDHFFVVARSPYRPQITTPQAKYHNVLFRRRQLSKHLSFPTIQCRQQVVGISHCVFRLTTDSDNSVDDTDHSLQQTSTLTSVSGPCELLTSVSILIPDRLQVNYHFVVVVWLCCGLCDNAGEMSPGSSSESYPTFAHIGLRENPGKNLNQVTCPDRETNPGHLVSRPDAQAVTPQVWTALCLTQVCRGWRSSIFALQKEAVVFVPLCYINILSSTPTPSGYKHRSCD</sequence>
<accession>A0ABQ8TDE2</accession>
<evidence type="ECO:0000313" key="3">
    <source>
        <dbReference type="Proteomes" id="UP001148838"/>
    </source>
</evidence>
<name>A0ABQ8TDE2_PERAM</name>
<feature type="region of interest" description="Disordered" evidence="1">
    <location>
        <begin position="1"/>
        <end position="25"/>
    </location>
</feature>